<feature type="compositionally biased region" description="Basic and acidic residues" evidence="1">
    <location>
        <begin position="1"/>
        <end position="14"/>
    </location>
</feature>
<evidence type="ECO:0000313" key="2">
    <source>
        <dbReference type="EMBL" id="KAF5672803.1"/>
    </source>
</evidence>
<evidence type="ECO:0000313" key="3">
    <source>
        <dbReference type="Proteomes" id="UP000567885"/>
    </source>
</evidence>
<dbReference type="EMBL" id="JAAGWQ010000058">
    <property type="protein sequence ID" value="KAF5672803.1"/>
    <property type="molecule type" value="Genomic_DNA"/>
</dbReference>
<reference evidence="2 3" key="1">
    <citation type="submission" date="2020-05" db="EMBL/GenBank/DDBJ databases">
        <title>Identification and distribution of gene clusters putatively required for synthesis of sphingolipid metabolism inhibitors in phylogenetically diverse species of the filamentous fungus Fusarium.</title>
        <authorList>
            <person name="Kim H.-S."/>
            <person name="Busman M."/>
            <person name="Brown D.W."/>
            <person name="Divon H."/>
            <person name="Uhlig S."/>
            <person name="Proctor R.H."/>
        </authorList>
    </citation>
    <scope>NUCLEOTIDE SEQUENCE [LARGE SCALE GENOMIC DNA]</scope>
    <source>
        <strain evidence="2 3">NRRL 20693</strain>
    </source>
</reference>
<comment type="caution">
    <text evidence="2">The sequence shown here is derived from an EMBL/GenBank/DDBJ whole genome shotgun (WGS) entry which is preliminary data.</text>
</comment>
<name>A0A8H5TMA1_FUSHE</name>
<feature type="compositionally biased region" description="Basic and acidic residues" evidence="1">
    <location>
        <begin position="673"/>
        <end position="686"/>
    </location>
</feature>
<protein>
    <submittedName>
        <fullName evidence="2">Uncharacterized protein</fullName>
    </submittedName>
</protein>
<gene>
    <name evidence="2" type="ORF">FHETE_3637</name>
</gene>
<feature type="region of interest" description="Disordered" evidence="1">
    <location>
        <begin position="1"/>
        <end position="21"/>
    </location>
</feature>
<sequence length="704" mass="78436">MDDSNNHHPSHTEPNDSDLDTSDWAGTLNIWDFIHEYDLQYDHLPFSENAFEIKDMTSNRMDELLEASGINDQSSLDMLDMPESFDIEQILEQDPDIYGACEANDLPLEAPIIEPQMQPFSPETLALFLQPPPPSQEIIPSPDEVPIVTSQWLDRQVAIDDFNGSINFEGGNSAMGDGAPMAQGTSCTILRGQKPSNRRQDSELSRCAPCRFANIPMAQCKGSVGSTCSRCERLKSSVDKKLAQMQVQDWEQSSLVLLLSPTEHTVPLPKVIYFELIETQKLLVALRGEVELVTAHSEPAGFLESSFNGNVLWHIDDKANISQYSVTSSTIAINRLATTAARAAAQPDDIVAPAMDAVQLDTFIDQRRPAQATKDLADVDRETLTIAWRCAYWLTILLNWDANDIYVTRSGRHAMPLVDAKNLVLELAYSVAHRIQVLIKKLCHRVVKSINLVDDSLDPVTLCCALWIVFSATHKFEKRNFNAKSLKNLKKFLSSLRERSRAAFQSLDHYKRLMGASCCGRPRNNDGAFSKLIEDAKKQKALVNFAAEHQASDIFSMTLHNSVFDAGLRPQSYSEILESEILFHEDAALFLGYAEGRNLEAPRPFSRTQQQVYTQPVDDTVDCSAAENVPCSSSAKSGVLSRTLEDMSTSASPVTNSTSIASNKVFNPILDQTRGEKSEIEKRPLSQDEIPFSTQKVKRTRVCQ</sequence>
<organism evidence="2 3">
    <name type="scientific">Fusarium heterosporum</name>
    <dbReference type="NCBI Taxonomy" id="42747"/>
    <lineage>
        <taxon>Eukaryota</taxon>
        <taxon>Fungi</taxon>
        <taxon>Dikarya</taxon>
        <taxon>Ascomycota</taxon>
        <taxon>Pezizomycotina</taxon>
        <taxon>Sordariomycetes</taxon>
        <taxon>Hypocreomycetidae</taxon>
        <taxon>Hypocreales</taxon>
        <taxon>Nectriaceae</taxon>
        <taxon>Fusarium</taxon>
        <taxon>Fusarium heterosporum species complex</taxon>
    </lineage>
</organism>
<proteinExistence type="predicted"/>
<keyword evidence="3" id="KW-1185">Reference proteome</keyword>
<feature type="region of interest" description="Disordered" evidence="1">
    <location>
        <begin position="671"/>
        <end position="704"/>
    </location>
</feature>
<evidence type="ECO:0000256" key="1">
    <source>
        <dbReference type="SAM" id="MobiDB-lite"/>
    </source>
</evidence>
<dbReference type="AlphaFoldDB" id="A0A8H5TMA1"/>
<dbReference type="Proteomes" id="UP000567885">
    <property type="component" value="Unassembled WGS sequence"/>
</dbReference>
<dbReference type="OrthoDB" id="5098293at2759"/>
<accession>A0A8H5TMA1</accession>